<evidence type="ECO:0000256" key="1">
    <source>
        <dbReference type="SAM" id="MobiDB-lite"/>
    </source>
</evidence>
<protein>
    <submittedName>
        <fullName evidence="2">Uncharacterized protein</fullName>
    </submittedName>
</protein>
<dbReference type="OrthoDB" id="8926994at2759"/>
<sequence length="73" mass="7657">MVRYEIGCENRQTGGGASTVVLTPLEEKVLSIFGDTLVEGVAGGMDTAEEEEGLSSHNDLGFIQSHSRGPSCS</sequence>
<name>A0A9Q1ECF6_SYNKA</name>
<proteinExistence type="predicted"/>
<feature type="region of interest" description="Disordered" evidence="1">
    <location>
        <begin position="44"/>
        <end position="73"/>
    </location>
</feature>
<evidence type="ECO:0000313" key="2">
    <source>
        <dbReference type="EMBL" id="KAJ8336259.1"/>
    </source>
</evidence>
<evidence type="ECO:0000313" key="3">
    <source>
        <dbReference type="Proteomes" id="UP001152622"/>
    </source>
</evidence>
<gene>
    <name evidence="2" type="ORF">SKAU_G00396020</name>
</gene>
<dbReference type="Proteomes" id="UP001152622">
    <property type="component" value="Chromosome 20"/>
</dbReference>
<reference evidence="2" key="1">
    <citation type="journal article" date="2023" name="Science">
        <title>Genome structures resolve the early diversification of teleost fishes.</title>
        <authorList>
            <person name="Parey E."/>
            <person name="Louis A."/>
            <person name="Montfort J."/>
            <person name="Bouchez O."/>
            <person name="Roques C."/>
            <person name="Iampietro C."/>
            <person name="Lluch J."/>
            <person name="Castinel A."/>
            <person name="Donnadieu C."/>
            <person name="Desvignes T."/>
            <person name="Floi Bucao C."/>
            <person name="Jouanno E."/>
            <person name="Wen M."/>
            <person name="Mejri S."/>
            <person name="Dirks R."/>
            <person name="Jansen H."/>
            <person name="Henkel C."/>
            <person name="Chen W.J."/>
            <person name="Zahm M."/>
            <person name="Cabau C."/>
            <person name="Klopp C."/>
            <person name="Thompson A.W."/>
            <person name="Robinson-Rechavi M."/>
            <person name="Braasch I."/>
            <person name="Lecointre G."/>
            <person name="Bobe J."/>
            <person name="Postlethwait J.H."/>
            <person name="Berthelot C."/>
            <person name="Roest Crollius H."/>
            <person name="Guiguen Y."/>
        </authorList>
    </citation>
    <scope>NUCLEOTIDE SEQUENCE</scope>
    <source>
        <strain evidence="2">WJC10195</strain>
    </source>
</reference>
<dbReference type="EMBL" id="JAINUF010000020">
    <property type="protein sequence ID" value="KAJ8336259.1"/>
    <property type="molecule type" value="Genomic_DNA"/>
</dbReference>
<comment type="caution">
    <text evidence="2">The sequence shown here is derived from an EMBL/GenBank/DDBJ whole genome shotgun (WGS) entry which is preliminary data.</text>
</comment>
<dbReference type="AlphaFoldDB" id="A0A9Q1ECF6"/>
<feature type="compositionally biased region" description="Polar residues" evidence="1">
    <location>
        <begin position="64"/>
        <end position="73"/>
    </location>
</feature>
<keyword evidence="3" id="KW-1185">Reference proteome</keyword>
<accession>A0A9Q1ECF6</accession>
<organism evidence="2 3">
    <name type="scientific">Synaphobranchus kaupii</name>
    <name type="common">Kaup's arrowtooth eel</name>
    <dbReference type="NCBI Taxonomy" id="118154"/>
    <lineage>
        <taxon>Eukaryota</taxon>
        <taxon>Metazoa</taxon>
        <taxon>Chordata</taxon>
        <taxon>Craniata</taxon>
        <taxon>Vertebrata</taxon>
        <taxon>Euteleostomi</taxon>
        <taxon>Actinopterygii</taxon>
        <taxon>Neopterygii</taxon>
        <taxon>Teleostei</taxon>
        <taxon>Anguilliformes</taxon>
        <taxon>Synaphobranchidae</taxon>
        <taxon>Synaphobranchus</taxon>
    </lineage>
</organism>